<evidence type="ECO:0000256" key="1">
    <source>
        <dbReference type="SAM" id="Phobius"/>
    </source>
</evidence>
<keyword evidence="1" id="KW-1133">Transmembrane helix</keyword>
<comment type="caution">
    <text evidence="2">The sequence shown here is derived from an EMBL/GenBank/DDBJ whole genome shotgun (WGS) entry which is preliminary data.</text>
</comment>
<dbReference type="EMBL" id="CAJFCW020000005">
    <property type="protein sequence ID" value="CAG9119536.1"/>
    <property type="molecule type" value="Genomic_DNA"/>
</dbReference>
<accession>A0A811L9W1</accession>
<sequence length="97" mass="11106">MSDGECELHENESESSPPSFALFAPMVFILINIGLLISVSVMVYRIRKAQAQFRNLVEKLLNTSLNRGIGQRSQNKVQQYVRNPENNMIKYIQHITP</sequence>
<dbReference type="EMBL" id="CAJFDH010000005">
    <property type="protein sequence ID" value="CAD5224068.1"/>
    <property type="molecule type" value="Genomic_DNA"/>
</dbReference>
<protein>
    <submittedName>
        <fullName evidence="2">Uncharacterized protein</fullName>
    </submittedName>
</protein>
<keyword evidence="1" id="KW-0472">Membrane</keyword>
<name>A0A811L9W1_9BILA</name>
<dbReference type="AlphaFoldDB" id="A0A811L9W1"/>
<evidence type="ECO:0000313" key="2">
    <source>
        <dbReference type="EMBL" id="CAD5224068.1"/>
    </source>
</evidence>
<keyword evidence="1" id="KW-0812">Transmembrane</keyword>
<dbReference type="Proteomes" id="UP000783686">
    <property type="component" value="Unassembled WGS sequence"/>
</dbReference>
<gene>
    <name evidence="2" type="ORF">BOKJ2_LOCUS10838</name>
</gene>
<dbReference type="Proteomes" id="UP000614601">
    <property type="component" value="Unassembled WGS sequence"/>
</dbReference>
<proteinExistence type="predicted"/>
<reference evidence="2" key="1">
    <citation type="submission" date="2020-09" db="EMBL/GenBank/DDBJ databases">
        <authorList>
            <person name="Kikuchi T."/>
        </authorList>
    </citation>
    <scope>NUCLEOTIDE SEQUENCE</scope>
    <source>
        <strain evidence="2">SH1</strain>
    </source>
</reference>
<feature type="transmembrane region" description="Helical" evidence="1">
    <location>
        <begin position="20"/>
        <end position="44"/>
    </location>
</feature>
<evidence type="ECO:0000313" key="3">
    <source>
        <dbReference type="Proteomes" id="UP000614601"/>
    </source>
</evidence>
<keyword evidence="3" id="KW-1185">Reference proteome</keyword>
<organism evidence="2 3">
    <name type="scientific">Bursaphelenchus okinawaensis</name>
    <dbReference type="NCBI Taxonomy" id="465554"/>
    <lineage>
        <taxon>Eukaryota</taxon>
        <taxon>Metazoa</taxon>
        <taxon>Ecdysozoa</taxon>
        <taxon>Nematoda</taxon>
        <taxon>Chromadorea</taxon>
        <taxon>Rhabditida</taxon>
        <taxon>Tylenchina</taxon>
        <taxon>Tylenchomorpha</taxon>
        <taxon>Aphelenchoidea</taxon>
        <taxon>Aphelenchoididae</taxon>
        <taxon>Bursaphelenchus</taxon>
    </lineage>
</organism>